<dbReference type="Pfam" id="PF00156">
    <property type="entry name" value="Pribosyltran"/>
    <property type="match status" value="1"/>
</dbReference>
<keyword evidence="4" id="KW-1185">Reference proteome</keyword>
<dbReference type="InterPro" id="IPR000836">
    <property type="entry name" value="PRTase_dom"/>
</dbReference>
<dbReference type="InterPro" id="IPR029057">
    <property type="entry name" value="PRTase-like"/>
</dbReference>
<gene>
    <name evidence="3" type="ORF">EHSB41UT_01888</name>
</gene>
<evidence type="ECO:0000313" key="3">
    <source>
        <dbReference type="EMBL" id="SMA45322.1"/>
    </source>
</evidence>
<comment type="similarity">
    <text evidence="1">Belongs to the ComF/GntX family.</text>
</comment>
<evidence type="ECO:0000313" key="4">
    <source>
        <dbReference type="Proteomes" id="UP000196573"/>
    </source>
</evidence>
<dbReference type="AlphaFoldDB" id="A0A1X7AIJ2"/>
<evidence type="ECO:0000259" key="2">
    <source>
        <dbReference type="Pfam" id="PF00156"/>
    </source>
</evidence>
<dbReference type="InterPro" id="IPR051910">
    <property type="entry name" value="ComF/GntX_DNA_util-trans"/>
</dbReference>
<dbReference type="Gene3D" id="3.40.50.2020">
    <property type="match status" value="1"/>
</dbReference>
<protein>
    <submittedName>
        <fullName evidence="3">DNA utilization protein GntX</fullName>
    </submittedName>
</protein>
<dbReference type="EMBL" id="FWPT01000004">
    <property type="protein sequence ID" value="SMA45322.1"/>
    <property type="molecule type" value="Genomic_DNA"/>
</dbReference>
<name>A0A1X7AIJ2_9GAMM</name>
<proteinExistence type="inferred from homology"/>
<feature type="domain" description="Phosphoribosyltransferase" evidence="2">
    <location>
        <begin position="154"/>
        <end position="251"/>
    </location>
</feature>
<dbReference type="OrthoDB" id="9793412at2"/>
<reference evidence="3 4" key="1">
    <citation type="submission" date="2017-03" db="EMBL/GenBank/DDBJ databases">
        <authorList>
            <person name="Afonso C.L."/>
            <person name="Miller P.J."/>
            <person name="Scott M.A."/>
            <person name="Spackman E."/>
            <person name="Goraichik I."/>
            <person name="Dimitrov K.M."/>
            <person name="Suarez D.L."/>
            <person name="Swayne D.E."/>
        </authorList>
    </citation>
    <scope>NUCLEOTIDE SEQUENCE [LARGE SCALE GENOMIC DNA]</scope>
    <source>
        <strain evidence="3">SB41UT1</strain>
    </source>
</reference>
<accession>A0A1X7AIJ2</accession>
<evidence type="ECO:0000256" key="1">
    <source>
        <dbReference type="ARBA" id="ARBA00008007"/>
    </source>
</evidence>
<dbReference type="PANTHER" id="PTHR47505">
    <property type="entry name" value="DNA UTILIZATION PROTEIN YHGH"/>
    <property type="match status" value="1"/>
</dbReference>
<organism evidence="3 4">
    <name type="scientific">Parendozoicomonas haliclonae</name>
    <dbReference type="NCBI Taxonomy" id="1960125"/>
    <lineage>
        <taxon>Bacteria</taxon>
        <taxon>Pseudomonadati</taxon>
        <taxon>Pseudomonadota</taxon>
        <taxon>Gammaproteobacteria</taxon>
        <taxon>Oceanospirillales</taxon>
        <taxon>Endozoicomonadaceae</taxon>
        <taxon>Parendozoicomonas</taxon>
    </lineage>
</organism>
<sequence length="256" mass="29345">MPSTSQLKKLSKVYIWSIFNHAKVAACLLCLDRCHPADSLCRQCRMNLPKLGLACDKCREPFTFDNKITEQTHTENLLCTRCQKGKRAFDDCVIALQYASPVAEMLQRMKYSGHLSYVKPLTEKLTSTLEAHYADSPWPQALIPVPMHWWKLRKRGFNQADILARHVGKQLSLPVLSRSVTKSYHKQAQMSLNAKKRRQEIRGGFRIRRPIPFRHVAIVDDVMTTGATAEELCHTLRSHGTEQIDIWCIARTPPYS</sequence>
<dbReference type="Proteomes" id="UP000196573">
    <property type="component" value="Unassembled WGS sequence"/>
</dbReference>
<dbReference type="PANTHER" id="PTHR47505:SF1">
    <property type="entry name" value="DNA UTILIZATION PROTEIN YHGH"/>
    <property type="match status" value="1"/>
</dbReference>
<dbReference type="SUPFAM" id="SSF53271">
    <property type="entry name" value="PRTase-like"/>
    <property type="match status" value="1"/>
</dbReference>
<dbReference type="CDD" id="cd06223">
    <property type="entry name" value="PRTases_typeI"/>
    <property type="match status" value="1"/>
</dbReference>